<keyword evidence="6" id="KW-0832">Ubl conjugation</keyword>
<keyword evidence="8" id="KW-0804">Transcription</keyword>
<feature type="region of interest" description="Disordered" evidence="10">
    <location>
        <begin position="554"/>
        <end position="575"/>
    </location>
</feature>
<dbReference type="InterPro" id="IPR018866">
    <property type="entry name" value="Znf-4CXXC_R1"/>
</dbReference>
<evidence type="ECO:0000256" key="1">
    <source>
        <dbReference type="ARBA" id="ARBA00004123"/>
    </source>
</evidence>
<proteinExistence type="predicted"/>
<dbReference type="Pfam" id="PF10497">
    <property type="entry name" value="zf-4CXXC_R1"/>
    <property type="match status" value="1"/>
</dbReference>
<feature type="compositionally biased region" description="Low complexity" evidence="10">
    <location>
        <begin position="652"/>
        <end position="675"/>
    </location>
</feature>
<sequence length="734" mass="82124">MHGLHTSNPSVYVLVPPSPSTVKENNPIMYSTIFTSSTLKRKHEYPVVPNYQPHYQAHYPAHYQPHYHPHYYQPQPQYQQYQIPPTVVKKPKLESGSSTPAAPDVTPAANSYVYCHQCGQKRDREDSAQCTYVDVQVISKDKPPRTRRCHNKFCKPCLKNRYSEDIDVIKSNIAPTANQPGHIGEQYEYKCPKCRDICNCSRCRKAKGLEPTGFGNATDKKGKKNASKLPVEGSSKSDDAKAKRAPRQKVKLSDPLPALKWTKLHTGLSVDDAEARFHIREFVLRFFAKTMPKAHLEELDQIGGNGRSRYDEDEIVPWISEACLKSLILAFLGVLVEEETNAGIKKAIQMGMKEMRSTGLGLSKIWLILSSLRDALDASEPDSSDGSDSEDSDTVPSFPDPMPLPDSAIHSTRRTRSASTLVVDTVQMIPVILGLIDAVVEASVIRAELEDGAKESKDIAKYVKDAMRNVNDRWEKLKKETEDAREQEYKAKRDVHKQLLKDIEGASKVAMHRFNPRFSPLGTDKEGRVYYALSPSISDTDSALEFITSMAAETEDSAGKQNLKPKRKRRSKREEDRSALKDWSWFIAVYGTKPPPQLGTLPFKPVVSRSGSAEDSDESDDETEDKWWAIRQPAEMRKLIVWITAKYRLNESADSSSSPVPSNATDSSSGSASPPERWDERGIEMSPHSSRLELRALVSNLEDYVVGLEFRLRDGDGAIVGISDLDGKGKDKAA</sequence>
<comment type="subcellular location">
    <subcellularLocation>
        <location evidence="2">Cytoplasm</location>
    </subcellularLocation>
    <subcellularLocation>
        <location evidence="1">Nucleus</location>
    </subcellularLocation>
</comment>
<evidence type="ECO:0000256" key="2">
    <source>
        <dbReference type="ARBA" id="ARBA00004496"/>
    </source>
</evidence>
<feature type="compositionally biased region" description="Acidic residues" evidence="10">
    <location>
        <begin position="614"/>
        <end position="624"/>
    </location>
</feature>
<dbReference type="Proteomes" id="UP001219525">
    <property type="component" value="Unassembled WGS sequence"/>
</dbReference>
<evidence type="ECO:0000313" key="13">
    <source>
        <dbReference type="Proteomes" id="UP001219525"/>
    </source>
</evidence>
<gene>
    <name evidence="12" type="ORF">GGX14DRAFT_439830</name>
</gene>
<keyword evidence="5" id="KW-0597">Phosphoprotein</keyword>
<protein>
    <recommendedName>
        <fullName evidence="11">Zinc-finger domain-containing protein</fullName>
    </recommendedName>
</protein>
<evidence type="ECO:0000256" key="9">
    <source>
        <dbReference type="ARBA" id="ARBA00023242"/>
    </source>
</evidence>
<feature type="region of interest" description="Disordered" evidence="10">
    <location>
        <begin position="598"/>
        <end position="627"/>
    </location>
</feature>
<feature type="domain" description="Zinc-finger" evidence="11">
    <location>
        <begin position="113"/>
        <end position="222"/>
    </location>
</feature>
<dbReference type="AlphaFoldDB" id="A0AAD6YJ83"/>
<comment type="caution">
    <text evidence="12">The sequence shown here is derived from an EMBL/GenBank/DDBJ whole genome shotgun (WGS) entry which is preliminary data.</text>
</comment>
<evidence type="ECO:0000259" key="11">
    <source>
        <dbReference type="Pfam" id="PF10497"/>
    </source>
</evidence>
<evidence type="ECO:0000256" key="5">
    <source>
        <dbReference type="ARBA" id="ARBA00022553"/>
    </source>
</evidence>
<name>A0AAD6YJ83_9AGAR</name>
<keyword evidence="4" id="KW-1017">Isopeptide bond</keyword>
<evidence type="ECO:0000256" key="4">
    <source>
        <dbReference type="ARBA" id="ARBA00022499"/>
    </source>
</evidence>
<feature type="region of interest" description="Disordered" evidence="10">
    <location>
        <begin position="211"/>
        <end position="249"/>
    </location>
</feature>
<evidence type="ECO:0000313" key="12">
    <source>
        <dbReference type="EMBL" id="KAJ7218111.1"/>
    </source>
</evidence>
<keyword evidence="3" id="KW-0963">Cytoplasm</keyword>
<keyword evidence="7" id="KW-0805">Transcription regulation</keyword>
<dbReference type="GO" id="GO:0006355">
    <property type="term" value="P:regulation of DNA-templated transcription"/>
    <property type="evidence" value="ECO:0007669"/>
    <property type="project" value="InterPro"/>
</dbReference>
<dbReference type="EMBL" id="JARJCW010000013">
    <property type="protein sequence ID" value="KAJ7218111.1"/>
    <property type="molecule type" value="Genomic_DNA"/>
</dbReference>
<feature type="compositionally biased region" description="Acidic residues" evidence="10">
    <location>
        <begin position="378"/>
        <end position="393"/>
    </location>
</feature>
<dbReference type="InterPro" id="IPR040221">
    <property type="entry name" value="CDCA7/CDA7L"/>
</dbReference>
<evidence type="ECO:0000256" key="7">
    <source>
        <dbReference type="ARBA" id="ARBA00023015"/>
    </source>
</evidence>
<feature type="region of interest" description="Disordered" evidence="10">
    <location>
        <begin position="652"/>
        <end position="685"/>
    </location>
</feature>
<evidence type="ECO:0000256" key="8">
    <source>
        <dbReference type="ARBA" id="ARBA00023163"/>
    </source>
</evidence>
<keyword evidence="9" id="KW-0539">Nucleus</keyword>
<evidence type="ECO:0000256" key="3">
    <source>
        <dbReference type="ARBA" id="ARBA00022490"/>
    </source>
</evidence>
<reference evidence="12" key="1">
    <citation type="submission" date="2023-03" db="EMBL/GenBank/DDBJ databases">
        <title>Massive genome expansion in bonnet fungi (Mycena s.s.) driven by repeated elements and novel gene families across ecological guilds.</title>
        <authorList>
            <consortium name="Lawrence Berkeley National Laboratory"/>
            <person name="Harder C.B."/>
            <person name="Miyauchi S."/>
            <person name="Viragh M."/>
            <person name="Kuo A."/>
            <person name="Thoen E."/>
            <person name="Andreopoulos B."/>
            <person name="Lu D."/>
            <person name="Skrede I."/>
            <person name="Drula E."/>
            <person name="Henrissat B."/>
            <person name="Morin E."/>
            <person name="Kohler A."/>
            <person name="Barry K."/>
            <person name="LaButti K."/>
            <person name="Morin E."/>
            <person name="Salamov A."/>
            <person name="Lipzen A."/>
            <person name="Mereny Z."/>
            <person name="Hegedus B."/>
            <person name="Baldrian P."/>
            <person name="Stursova M."/>
            <person name="Weitz H."/>
            <person name="Taylor A."/>
            <person name="Grigoriev I.V."/>
            <person name="Nagy L.G."/>
            <person name="Martin F."/>
            <person name="Kauserud H."/>
        </authorList>
    </citation>
    <scope>NUCLEOTIDE SEQUENCE</scope>
    <source>
        <strain evidence="12">9144</strain>
    </source>
</reference>
<organism evidence="12 13">
    <name type="scientific">Mycena pura</name>
    <dbReference type="NCBI Taxonomy" id="153505"/>
    <lineage>
        <taxon>Eukaryota</taxon>
        <taxon>Fungi</taxon>
        <taxon>Dikarya</taxon>
        <taxon>Basidiomycota</taxon>
        <taxon>Agaricomycotina</taxon>
        <taxon>Agaricomycetes</taxon>
        <taxon>Agaricomycetidae</taxon>
        <taxon>Agaricales</taxon>
        <taxon>Marasmiineae</taxon>
        <taxon>Mycenaceae</taxon>
        <taxon>Mycena</taxon>
    </lineage>
</organism>
<dbReference type="GO" id="GO:0005634">
    <property type="term" value="C:nucleus"/>
    <property type="evidence" value="ECO:0007669"/>
    <property type="project" value="UniProtKB-SubCell"/>
</dbReference>
<dbReference type="GO" id="GO:0005737">
    <property type="term" value="C:cytoplasm"/>
    <property type="evidence" value="ECO:0007669"/>
    <property type="project" value="UniProtKB-SubCell"/>
</dbReference>
<feature type="region of interest" description="Disordered" evidence="10">
    <location>
        <begin position="378"/>
        <end position="412"/>
    </location>
</feature>
<evidence type="ECO:0000256" key="10">
    <source>
        <dbReference type="SAM" id="MobiDB-lite"/>
    </source>
</evidence>
<evidence type="ECO:0000256" key="6">
    <source>
        <dbReference type="ARBA" id="ARBA00022843"/>
    </source>
</evidence>
<keyword evidence="13" id="KW-1185">Reference proteome</keyword>
<dbReference type="PANTHER" id="PTHR31169:SF8">
    <property type="entry name" value="ZINC-FINGER DOMAIN OF MONOAMINE-OXIDASE A REPRESSOR R1 PROTEIN"/>
    <property type="match status" value="1"/>
</dbReference>
<accession>A0AAD6YJ83</accession>
<dbReference type="PANTHER" id="PTHR31169">
    <property type="entry name" value="OS05G0300700 PROTEIN"/>
    <property type="match status" value="1"/>
</dbReference>